<comment type="caution">
    <text evidence="2">The sequence shown here is derived from an EMBL/GenBank/DDBJ whole genome shotgun (WGS) entry which is preliminary data.</text>
</comment>
<dbReference type="EMBL" id="JAQQXT010000003">
    <property type="protein sequence ID" value="MDC8771398.1"/>
    <property type="molecule type" value="Genomic_DNA"/>
</dbReference>
<feature type="region of interest" description="Disordered" evidence="1">
    <location>
        <begin position="1120"/>
        <end position="1143"/>
    </location>
</feature>
<name>A0ABT5KBY9_9BURK</name>
<sequence length="1246" mass="133453">MQSWKPWQRLLVGLFGALSGLLLLLFFASWLVLPNWLKTSGAELASKTLGREVSVRAVSFHPWALALTLDGVSVAGTAQQKEALLELEQLTVNLSSSSLWLRSPVIESLTVVRPVLRLTRLSAGHYDIDDLIERFAKPAAPAAPDAKPFALALYNIELRDGAVSLDDKPMARRHEIDHLLLQLPFVSTLVADVKVHVQPQIAGRLNGVAFGAKGSALPFAEQRVATLDFKLDSLDLAPYASYVPAAAPLRLKQGKLATNLQLKFQQNAGALPALALAGQINLSQFALQTPTSAPSLSWRELELHLLDVQPLQRIIGLGAVKWVAPSLSVSKDARGKLHLAGMGLGGGPTQGQETAQEMDPKKQVQAEKAAPWLLSLNQFELSAGGLDWQDASTKPAVSLLLRDIDFKLGALAWPLKAATPINLAFRVRPADGPATLSAASLDGAGSLSAESIGFDWHWQGFDLQWLTPYLQAQLPGQGSLRVAGSMAGKGGLLVQQPLMPKAEQRAKATLADLQLSGLSIGAKSTRDPLLRLGAVDLDQLSVDTEARKISGGELKFSRPALALARSQDGRWNYQDFLPPAKTSPADSPRAKEPALAWSLFLKGLKLDQGSLQLQDAGTRTASSAVRGAPSAVKLEQIKLDMRNFAWPDQTKAMPVNLSLKLAPTKRGSAPSGQLQWQGEASLAPLMAAGSLRLERMPLQLLDPYLDPALGLHLQKGELGLRAQFKARQTAAGLDGQATGKLLLADLLLHQAREVDGQDVVGEELLSWQAMNLDGIKLLLKAGSPPQLSVADVSLNDFFARVIINEQGKVNLRDVGQVERKPAGPAVAEAAASAPDLAASAAPRMPISIGQIRVSKGRLDFNDRFVRPNYSAQLSELHGSLGAFGSERAELAPLSLRGRVAGTGLLDVVGDVNPLGKPLLLDIKATASDIELAPLSPYAAKYVGYAIERGKFSTKVQYKIDAGGALQANNQIILNQLTFGERVESPDATKLPVLFAVALLKDKNGVIDVEVPIKGSINEPEFSVGGVIWKVIGNLLGKALSAPFSLFSGSGDADLSRLEFAPGSAQPLAPAHLDSVAKMMEERPGLSLTIKAWADPVAERAALQERQLEAALLAEFKREQQRDLQRQSSSPAQPSPAEARLSDADRSRLLKPVYQAAKLPNKPKNMIGFAKDIAPEEMRALLLSNYAVSETSVRALALERGVLVRDALIAKGLANSRIFLGAPSLHEPEAGAQEAWKPFADLQLSAH</sequence>
<gene>
    <name evidence="2" type="ORF">PRZ03_07420</name>
</gene>
<evidence type="ECO:0000313" key="2">
    <source>
        <dbReference type="EMBL" id="MDC8771398.1"/>
    </source>
</evidence>
<dbReference type="PANTHER" id="PTHR30441:SF8">
    <property type="entry name" value="DUF748 DOMAIN-CONTAINING PROTEIN"/>
    <property type="match status" value="1"/>
</dbReference>
<keyword evidence="3" id="KW-1185">Reference proteome</keyword>
<proteinExistence type="predicted"/>
<evidence type="ECO:0000256" key="1">
    <source>
        <dbReference type="SAM" id="MobiDB-lite"/>
    </source>
</evidence>
<organism evidence="2 3">
    <name type="scientific">Roseateles albus</name>
    <dbReference type="NCBI Taxonomy" id="2987525"/>
    <lineage>
        <taxon>Bacteria</taxon>
        <taxon>Pseudomonadati</taxon>
        <taxon>Pseudomonadota</taxon>
        <taxon>Betaproteobacteria</taxon>
        <taxon>Burkholderiales</taxon>
        <taxon>Sphaerotilaceae</taxon>
        <taxon>Roseateles</taxon>
    </lineage>
</organism>
<dbReference type="Pfam" id="PF05359">
    <property type="entry name" value="DUF748"/>
    <property type="match status" value="2"/>
</dbReference>
<dbReference type="RefSeq" id="WP_273599688.1">
    <property type="nucleotide sequence ID" value="NZ_JAQQXT010000003.1"/>
</dbReference>
<dbReference type="Proteomes" id="UP001221189">
    <property type="component" value="Unassembled WGS sequence"/>
</dbReference>
<reference evidence="2 3" key="1">
    <citation type="submission" date="2022-10" db="EMBL/GenBank/DDBJ databases">
        <title>Paucibacter sp. hw1 Genome sequencing.</title>
        <authorList>
            <person name="Park S."/>
        </authorList>
    </citation>
    <scope>NUCLEOTIDE SEQUENCE [LARGE SCALE GENOMIC DNA]</scope>
    <source>
        <strain evidence="3">hw1</strain>
    </source>
</reference>
<accession>A0ABT5KBY9</accession>
<protein>
    <submittedName>
        <fullName evidence="2">DUF748 domain-containing protein</fullName>
    </submittedName>
</protein>
<feature type="compositionally biased region" description="Low complexity" evidence="1">
    <location>
        <begin position="1125"/>
        <end position="1138"/>
    </location>
</feature>
<evidence type="ECO:0000313" key="3">
    <source>
        <dbReference type="Proteomes" id="UP001221189"/>
    </source>
</evidence>
<dbReference type="InterPro" id="IPR052894">
    <property type="entry name" value="AsmA-related"/>
</dbReference>
<dbReference type="PANTHER" id="PTHR30441">
    <property type="entry name" value="DUF748 DOMAIN-CONTAINING PROTEIN"/>
    <property type="match status" value="1"/>
</dbReference>
<dbReference type="InterPro" id="IPR008023">
    <property type="entry name" value="DUF748"/>
</dbReference>